<dbReference type="RefSeq" id="WP_146289291.1">
    <property type="nucleotide sequence ID" value="NZ_CP042304.1"/>
</dbReference>
<protein>
    <submittedName>
        <fullName evidence="1">Uncharacterized protein</fullName>
    </submittedName>
</protein>
<dbReference type="KEGG" id="dea:FPZ08_06925"/>
<evidence type="ECO:0000313" key="1">
    <source>
        <dbReference type="EMBL" id="QDZ10504.1"/>
    </source>
</evidence>
<sequence>MQVNVFISEVDGAMGGTPRLLILPAGPNATIPENLRSYEWTYFATTTTDDKLIGAATEIVEAGIARHGYALVSPTG</sequence>
<gene>
    <name evidence="1" type="ORF">FPZ08_06925</name>
</gene>
<name>A0A5B8LS76_9HYPH</name>
<keyword evidence="2" id="KW-1185">Reference proteome</keyword>
<proteinExistence type="predicted"/>
<organism evidence="1 2">
    <name type="scientific">Devosia ginsengisoli</name>
    <dbReference type="NCBI Taxonomy" id="400770"/>
    <lineage>
        <taxon>Bacteria</taxon>
        <taxon>Pseudomonadati</taxon>
        <taxon>Pseudomonadota</taxon>
        <taxon>Alphaproteobacteria</taxon>
        <taxon>Hyphomicrobiales</taxon>
        <taxon>Devosiaceae</taxon>
        <taxon>Devosia</taxon>
    </lineage>
</organism>
<reference evidence="1 2" key="1">
    <citation type="submission" date="2019-07" db="EMBL/GenBank/DDBJ databases">
        <title>Full genome sequence of Devosia sp. Gsoil 520.</title>
        <authorList>
            <person name="Im W.-T."/>
        </authorList>
    </citation>
    <scope>NUCLEOTIDE SEQUENCE [LARGE SCALE GENOMIC DNA]</scope>
    <source>
        <strain evidence="1 2">Gsoil 520</strain>
    </source>
</reference>
<dbReference type="EMBL" id="CP042304">
    <property type="protein sequence ID" value="QDZ10504.1"/>
    <property type="molecule type" value="Genomic_DNA"/>
</dbReference>
<dbReference type="OrthoDB" id="9884833at2"/>
<dbReference type="AlphaFoldDB" id="A0A5B8LS76"/>
<evidence type="ECO:0000313" key="2">
    <source>
        <dbReference type="Proteomes" id="UP000315364"/>
    </source>
</evidence>
<accession>A0A5B8LS76</accession>
<dbReference type="Proteomes" id="UP000315364">
    <property type="component" value="Chromosome"/>
</dbReference>